<dbReference type="InterPro" id="IPR013785">
    <property type="entry name" value="Aldolase_TIM"/>
</dbReference>
<dbReference type="InterPro" id="IPR011060">
    <property type="entry name" value="RibuloseP-bd_barrel"/>
</dbReference>
<comment type="caution">
    <text evidence="2">The sequence shown here is derived from an EMBL/GenBank/DDBJ whole genome shotgun (WGS) entry which is preliminary data.</text>
</comment>
<dbReference type="Gene3D" id="3.20.20.70">
    <property type="entry name" value="Aldolase class I"/>
    <property type="match status" value="1"/>
</dbReference>
<name>A0A644YRM3_9ZZZZ</name>
<sequence length="169" mass="18584">MVSQSIRVRGIKSVKSAERAFSAGAKRVIAGSISVTNPEVVNEMIAKFGKDKIVLGVDLYEEKIAINGWLDRVDNNFMELVSYYVNRGIGSIVCTDIAKDGMMKGPSVKLYQKLIKEFPELTVIASGGISSVEDLELLSSINIKGVIVGKALYEEVITDNQIKKWLQNE</sequence>
<evidence type="ECO:0000256" key="1">
    <source>
        <dbReference type="ARBA" id="ARBA00009667"/>
    </source>
</evidence>
<dbReference type="EC" id="5.3.1.16" evidence="2"/>
<dbReference type="InterPro" id="IPR006062">
    <property type="entry name" value="His_biosynth"/>
</dbReference>
<dbReference type="SUPFAM" id="SSF51366">
    <property type="entry name" value="Ribulose-phoshate binding barrel"/>
    <property type="match status" value="1"/>
</dbReference>
<keyword evidence="2" id="KW-0413">Isomerase</keyword>
<dbReference type="InterPro" id="IPR044524">
    <property type="entry name" value="Isoase_HisA-like"/>
</dbReference>
<dbReference type="PANTHER" id="PTHR43090:SF2">
    <property type="entry name" value="1-(5-PHOSPHORIBOSYL)-5-[(5-PHOSPHORIBOSYLAMINO)METHYLIDENEAMINO] IMIDAZOLE-4-CARBOXAMIDE ISOMERASE"/>
    <property type="match status" value="1"/>
</dbReference>
<dbReference type="GO" id="GO:0000105">
    <property type="term" value="P:L-histidine biosynthetic process"/>
    <property type="evidence" value="ECO:0007669"/>
    <property type="project" value="InterPro"/>
</dbReference>
<dbReference type="GO" id="GO:0003949">
    <property type="term" value="F:1-(5-phosphoribosyl)-5-[(5-phosphoribosylamino)methylideneamino]imidazole-4-carboxamide isomerase activity"/>
    <property type="evidence" value="ECO:0007669"/>
    <property type="project" value="UniProtKB-EC"/>
</dbReference>
<dbReference type="Pfam" id="PF00977">
    <property type="entry name" value="His_biosynth"/>
    <property type="match status" value="1"/>
</dbReference>
<dbReference type="AlphaFoldDB" id="A0A644YRM3"/>
<dbReference type="EMBL" id="VSSQ01005996">
    <property type="protein sequence ID" value="MPM31166.1"/>
    <property type="molecule type" value="Genomic_DNA"/>
</dbReference>
<evidence type="ECO:0000313" key="2">
    <source>
        <dbReference type="EMBL" id="MPM31166.1"/>
    </source>
</evidence>
<proteinExistence type="inferred from homology"/>
<protein>
    <submittedName>
        <fullName evidence="2">1-(5-phosphoribosyl)-5-[(5-phosphoribosylamino)methylideneamino] imidazole-4-carboxamide isomerase</fullName>
        <ecNumber evidence="2">5.3.1.16</ecNumber>
    </submittedName>
</protein>
<dbReference type="GO" id="GO:0000162">
    <property type="term" value="P:L-tryptophan biosynthetic process"/>
    <property type="evidence" value="ECO:0007669"/>
    <property type="project" value="TreeGrafter"/>
</dbReference>
<organism evidence="2">
    <name type="scientific">bioreactor metagenome</name>
    <dbReference type="NCBI Taxonomy" id="1076179"/>
    <lineage>
        <taxon>unclassified sequences</taxon>
        <taxon>metagenomes</taxon>
        <taxon>ecological metagenomes</taxon>
    </lineage>
</organism>
<dbReference type="GO" id="GO:0005737">
    <property type="term" value="C:cytoplasm"/>
    <property type="evidence" value="ECO:0007669"/>
    <property type="project" value="TreeGrafter"/>
</dbReference>
<dbReference type="PANTHER" id="PTHR43090">
    <property type="entry name" value="1-(5-PHOSPHORIBOSYL)-5-[(5-PHOSPHORIBOSYLAMINO)METHYLIDENEAMINO] IMIDAZOLE-4-CARBOXAMIDE ISOMERASE"/>
    <property type="match status" value="1"/>
</dbReference>
<reference evidence="2" key="1">
    <citation type="submission" date="2019-08" db="EMBL/GenBank/DDBJ databases">
        <authorList>
            <person name="Kucharzyk K."/>
            <person name="Murdoch R.W."/>
            <person name="Higgins S."/>
            <person name="Loffler F."/>
        </authorList>
    </citation>
    <scope>NUCLEOTIDE SEQUENCE</scope>
</reference>
<gene>
    <name evidence="2" type="primary">hisA_20</name>
    <name evidence="2" type="ORF">SDC9_77720</name>
</gene>
<comment type="similarity">
    <text evidence="1">Belongs to the HisA/HisF family.</text>
</comment>
<accession>A0A644YRM3</accession>